<evidence type="ECO:0000256" key="1">
    <source>
        <dbReference type="SAM" id="MobiDB-lite"/>
    </source>
</evidence>
<proteinExistence type="predicted"/>
<gene>
    <name evidence="4" type="ORF">GWC95_17140</name>
</gene>
<feature type="compositionally biased region" description="Low complexity" evidence="1">
    <location>
        <begin position="76"/>
        <end position="103"/>
    </location>
</feature>
<protein>
    <submittedName>
        <fullName evidence="4">Glycine zipper 2TM domain-containing protein</fullName>
    </submittedName>
</protein>
<dbReference type="Pfam" id="PF13441">
    <property type="entry name" value="Gly-zipper_YMGG"/>
    <property type="match status" value="1"/>
</dbReference>
<feature type="domain" description="YMGG-like Gly-zipper" evidence="3">
    <location>
        <begin position="111"/>
        <end position="154"/>
    </location>
</feature>
<accession>A0ABX0A2K7</accession>
<dbReference type="Proteomes" id="UP000753802">
    <property type="component" value="Unassembled WGS sequence"/>
</dbReference>
<dbReference type="EMBL" id="JAACJS010000015">
    <property type="protein sequence ID" value="NCI51653.1"/>
    <property type="molecule type" value="Genomic_DNA"/>
</dbReference>
<name>A0ABX0A2K7_9BACT</name>
<evidence type="ECO:0000256" key="2">
    <source>
        <dbReference type="SAM" id="SignalP"/>
    </source>
</evidence>
<feature type="region of interest" description="Disordered" evidence="1">
    <location>
        <begin position="70"/>
        <end position="109"/>
    </location>
</feature>
<evidence type="ECO:0000313" key="4">
    <source>
        <dbReference type="EMBL" id="NCI51653.1"/>
    </source>
</evidence>
<dbReference type="InterPro" id="IPR027367">
    <property type="entry name" value="Gly-zipper_YMGG"/>
</dbReference>
<dbReference type="RefSeq" id="WP_161819926.1">
    <property type="nucleotide sequence ID" value="NZ_JAACJS010000015.1"/>
</dbReference>
<evidence type="ECO:0000259" key="3">
    <source>
        <dbReference type="Pfam" id="PF13441"/>
    </source>
</evidence>
<keyword evidence="5" id="KW-1185">Reference proteome</keyword>
<evidence type="ECO:0000313" key="5">
    <source>
        <dbReference type="Proteomes" id="UP000753802"/>
    </source>
</evidence>
<dbReference type="PROSITE" id="PS51257">
    <property type="entry name" value="PROKAR_LIPOPROTEIN"/>
    <property type="match status" value="1"/>
</dbReference>
<reference evidence="4 5" key="1">
    <citation type="submission" date="2020-01" db="EMBL/GenBank/DDBJ databases">
        <title>Genome analysis.</title>
        <authorList>
            <person name="Wu S."/>
            <person name="Wang G."/>
        </authorList>
    </citation>
    <scope>NUCLEOTIDE SEQUENCE [LARGE SCALE GENOMIC DNA]</scope>
    <source>
        <strain evidence="4 5">SYL130</strain>
    </source>
</reference>
<sequence>MKKLLMVLSITAVFAACNNKPDNTATVDTVAVKQRAIAEEQAKANEAARLQALENERANLAAERNRLAATRRRVANSGSSSSSSNVGGTTTTPATGSGTATEAPAKKGWSDAAKGTAIGAAAGAIGGMLIDKNDARGAIIGGVVGAGTGYVIGRAKDRKTGRVQKKPTDN</sequence>
<comment type="caution">
    <text evidence="4">The sequence shown here is derived from an EMBL/GenBank/DDBJ whole genome shotgun (WGS) entry which is preliminary data.</text>
</comment>
<keyword evidence="2" id="KW-0732">Signal</keyword>
<feature type="chain" id="PRO_5046363931" evidence="2">
    <location>
        <begin position="16"/>
        <end position="170"/>
    </location>
</feature>
<feature type="signal peptide" evidence="2">
    <location>
        <begin position="1"/>
        <end position="15"/>
    </location>
</feature>
<organism evidence="4 5">
    <name type="scientific">Sediminibacterium roseum</name>
    <dbReference type="NCBI Taxonomy" id="1978412"/>
    <lineage>
        <taxon>Bacteria</taxon>
        <taxon>Pseudomonadati</taxon>
        <taxon>Bacteroidota</taxon>
        <taxon>Chitinophagia</taxon>
        <taxon>Chitinophagales</taxon>
        <taxon>Chitinophagaceae</taxon>
        <taxon>Sediminibacterium</taxon>
    </lineage>
</organism>